<evidence type="ECO:0000313" key="5">
    <source>
        <dbReference type="Proteomes" id="UP000500826"/>
    </source>
</evidence>
<reference evidence="4 5" key="1">
    <citation type="submission" date="2020-05" db="EMBL/GenBank/DDBJ databases">
        <title>Ramlibacter rhizophilus sp. nov., isolated from rhizosphere soil of national flower Mugunghwa from South Korea.</title>
        <authorList>
            <person name="Zheng-Fei Y."/>
            <person name="Huan T."/>
        </authorList>
    </citation>
    <scope>NUCLEOTIDE SEQUENCE [LARGE SCALE GENOMIC DNA]</scope>
    <source>
        <strain evidence="4 5">H242</strain>
    </source>
</reference>
<accession>A0ABX6P4C0</accession>
<keyword evidence="2" id="KW-0472">Membrane</keyword>
<feature type="region of interest" description="Disordered" evidence="1">
    <location>
        <begin position="173"/>
        <end position="210"/>
    </location>
</feature>
<keyword evidence="5" id="KW-1185">Reference proteome</keyword>
<keyword evidence="2" id="KW-0812">Transmembrane</keyword>
<gene>
    <name evidence="4" type="ORF">HK414_18655</name>
</gene>
<reference evidence="4 5" key="2">
    <citation type="submission" date="2020-05" db="EMBL/GenBank/DDBJ databases">
        <authorList>
            <person name="Khan S.A."/>
            <person name="Jeon C.O."/>
            <person name="Chun B.H."/>
        </authorList>
    </citation>
    <scope>NUCLEOTIDE SEQUENCE [LARGE SCALE GENOMIC DNA]</scope>
    <source>
        <strain evidence="4 5">H242</strain>
    </source>
</reference>
<name>A0ABX6P4C0_9BURK</name>
<dbReference type="InterPro" id="IPR043128">
    <property type="entry name" value="Rev_trsase/Diguanyl_cyclase"/>
</dbReference>
<feature type="domain" description="GGDEF" evidence="3">
    <location>
        <begin position="48"/>
        <end position="134"/>
    </location>
</feature>
<evidence type="ECO:0000256" key="2">
    <source>
        <dbReference type="SAM" id="Phobius"/>
    </source>
</evidence>
<protein>
    <submittedName>
        <fullName evidence="4">GGDEF domain-containing protein</fullName>
    </submittedName>
</protein>
<evidence type="ECO:0000259" key="3">
    <source>
        <dbReference type="Pfam" id="PF00990"/>
    </source>
</evidence>
<keyword evidence="2" id="KW-1133">Transmembrane helix</keyword>
<proteinExistence type="predicted"/>
<dbReference type="Pfam" id="PF00990">
    <property type="entry name" value="GGDEF"/>
    <property type="match status" value="1"/>
</dbReference>
<feature type="transmembrane region" description="Helical" evidence="2">
    <location>
        <begin position="12"/>
        <end position="31"/>
    </location>
</feature>
<dbReference type="EMBL" id="CP053418">
    <property type="protein sequence ID" value="QJW84880.1"/>
    <property type="molecule type" value="Genomic_DNA"/>
</dbReference>
<dbReference type="Proteomes" id="UP000500826">
    <property type="component" value="Chromosome"/>
</dbReference>
<dbReference type="Gene3D" id="3.30.70.270">
    <property type="match status" value="1"/>
</dbReference>
<organism evidence="4 5">
    <name type="scientific">Ramlibacter terrae</name>
    <dbReference type="NCBI Taxonomy" id="2732511"/>
    <lineage>
        <taxon>Bacteria</taxon>
        <taxon>Pseudomonadati</taxon>
        <taxon>Pseudomonadota</taxon>
        <taxon>Betaproteobacteria</taxon>
        <taxon>Burkholderiales</taxon>
        <taxon>Comamonadaceae</taxon>
        <taxon>Ramlibacter</taxon>
    </lineage>
</organism>
<sequence>MPGISDDLDMALLVGGLLTAWSACVYLATGWRGRIRGETRARVKARNTIDPLTGLATPLVLSERVEAARHLTRRYGHPSVLMLVHIENPASLAHEFGPEAAESAVLAAAARVREALLRDGDVVARLTHTRMGVLAGRAWRPAKRLPASPAAFSWPGSRSRCPRSSRNSCAFASSCVRSRSTTPRPSSCCTGWRPASTRKSRAAPSAASSP</sequence>
<feature type="compositionally biased region" description="Low complexity" evidence="1">
    <location>
        <begin position="173"/>
        <end position="195"/>
    </location>
</feature>
<evidence type="ECO:0000256" key="1">
    <source>
        <dbReference type="SAM" id="MobiDB-lite"/>
    </source>
</evidence>
<evidence type="ECO:0000313" key="4">
    <source>
        <dbReference type="EMBL" id="QJW84880.1"/>
    </source>
</evidence>
<dbReference type="InterPro" id="IPR029787">
    <property type="entry name" value="Nucleotide_cyclase"/>
</dbReference>
<dbReference type="SUPFAM" id="SSF55073">
    <property type="entry name" value="Nucleotide cyclase"/>
    <property type="match status" value="1"/>
</dbReference>
<dbReference type="InterPro" id="IPR000160">
    <property type="entry name" value="GGDEF_dom"/>
</dbReference>